<dbReference type="Pfam" id="PF12708">
    <property type="entry name" value="Pect-lyase_RHGA_epim"/>
    <property type="match status" value="1"/>
</dbReference>
<gene>
    <name evidence="2" type="ORF">BTJ66_07790</name>
</gene>
<keyword evidence="2" id="KW-0456">Lyase</keyword>
<accession>A0A2C6WK66</accession>
<evidence type="ECO:0000259" key="1">
    <source>
        <dbReference type="Pfam" id="PF12708"/>
    </source>
</evidence>
<feature type="domain" description="Rhamnogalacturonase A/B/Epimerase-like pectate lyase" evidence="1">
    <location>
        <begin position="2"/>
        <end position="215"/>
    </location>
</feature>
<dbReference type="GO" id="GO:0016829">
    <property type="term" value="F:lyase activity"/>
    <property type="evidence" value="ECO:0007669"/>
    <property type="project" value="UniProtKB-KW"/>
</dbReference>
<protein>
    <submittedName>
        <fullName evidence="2">Pectate lyase</fullName>
    </submittedName>
</protein>
<dbReference type="OrthoDB" id="2404754at2"/>
<dbReference type="Proteomes" id="UP000223828">
    <property type="component" value="Unassembled WGS sequence"/>
</dbReference>
<dbReference type="AlphaFoldDB" id="A0A2C6WK66"/>
<proteinExistence type="predicted"/>
<name>A0A2C6WK66_9STAP</name>
<evidence type="ECO:0000313" key="3">
    <source>
        <dbReference type="Proteomes" id="UP000223828"/>
    </source>
</evidence>
<dbReference type="Gene3D" id="2.160.20.10">
    <property type="entry name" value="Single-stranded right-handed beta-helix, Pectin lyase-like"/>
    <property type="match status" value="1"/>
</dbReference>
<sequence>MIINAKQFGLKGKNKRADTKGIQKALNYAKKHKGTTIYIPQGEYHIRKPLVIYDNTTLLLDDKAILKRCGKDTLLKNGRRFKSYYGYNGNSHIHITGGTFDMNGFNYPYNNTTMCMGHARDIQIVDVTFKDVVGGHCLDACGVNGLYMNRCQFLGFNDPYGTRFFSEAVQLDIQVPGAFPKFGATDGTITKNVIIEHCYFGNSDTPTMQAWNRAIGSHASRFDQYYENIHIRHNIFEGLKQYALTPLKAKNTYIHHNVFENCKGGIRFLAVKDGKNARDLKGKERTTQAGQNLNIFQNRFIGEMSKDAIRIQSYNHIKHEDVVIAHNEFENQSQFVYLKDIENLFLANNIGIKFKKVNID</sequence>
<dbReference type="EMBL" id="MRZN01000011">
    <property type="protein sequence ID" value="PHK49500.1"/>
    <property type="molecule type" value="Genomic_DNA"/>
</dbReference>
<dbReference type="InterPro" id="IPR024535">
    <property type="entry name" value="RHGA/B-epi-like_pectate_lyase"/>
</dbReference>
<dbReference type="SUPFAM" id="SSF51126">
    <property type="entry name" value="Pectin lyase-like"/>
    <property type="match status" value="1"/>
</dbReference>
<dbReference type="RefSeq" id="WP_099090406.1">
    <property type="nucleotide sequence ID" value="NZ_MRZN01000011.1"/>
</dbReference>
<organism evidence="2 3">
    <name type="scientific">Staphylococcus edaphicus</name>
    <dbReference type="NCBI Taxonomy" id="1955013"/>
    <lineage>
        <taxon>Bacteria</taxon>
        <taxon>Bacillati</taxon>
        <taxon>Bacillota</taxon>
        <taxon>Bacilli</taxon>
        <taxon>Bacillales</taxon>
        <taxon>Staphylococcaceae</taxon>
        <taxon>Staphylococcus</taxon>
    </lineage>
</organism>
<evidence type="ECO:0000313" key="2">
    <source>
        <dbReference type="EMBL" id="PHK49500.1"/>
    </source>
</evidence>
<reference evidence="3" key="1">
    <citation type="submission" date="2017-10" db="EMBL/GenBank/DDBJ databases">
        <title>Staphylococcus edaphicus sp. nov., isolated in Antarctica, harbouring mecC gene and genomic islands essential in adaptation to extreme environment.</title>
        <authorList>
            <person name="Pantucek R."/>
            <person name="Sedlacek I."/>
            <person name="Indrakova A."/>
            <person name="Vrbovska V."/>
            <person name="Maslanova I."/>
            <person name="Kovarovic V."/>
            <person name="Svec P."/>
            <person name="Kralova S."/>
            <person name="Kristofova L."/>
            <person name="Keklakova J."/>
            <person name="Petras P."/>
            <person name="Doskar J."/>
        </authorList>
    </citation>
    <scope>NUCLEOTIDE SEQUENCE [LARGE SCALE GENOMIC DNA]</scope>
    <source>
        <strain evidence="3">CCM 5085</strain>
    </source>
</reference>
<dbReference type="InterPro" id="IPR012334">
    <property type="entry name" value="Pectin_lyas_fold"/>
</dbReference>
<comment type="caution">
    <text evidence="2">The sequence shown here is derived from an EMBL/GenBank/DDBJ whole genome shotgun (WGS) entry which is preliminary data.</text>
</comment>
<dbReference type="InterPro" id="IPR011050">
    <property type="entry name" value="Pectin_lyase_fold/virulence"/>
</dbReference>